<dbReference type="Gene3D" id="3.40.50.300">
    <property type="entry name" value="P-loop containing nucleotide triphosphate hydrolases"/>
    <property type="match status" value="2"/>
</dbReference>
<dbReference type="AlphaFoldDB" id="A0AAW1RBB8"/>
<evidence type="ECO:0000256" key="8">
    <source>
        <dbReference type="SAM" id="MobiDB-lite"/>
    </source>
</evidence>
<name>A0AAW1RBB8_9CHLO</name>
<evidence type="ECO:0000256" key="4">
    <source>
        <dbReference type="ARBA" id="ARBA00022801"/>
    </source>
</evidence>
<dbReference type="PROSITE" id="PS00690">
    <property type="entry name" value="DEAH_ATP_HELICASE"/>
    <property type="match status" value="1"/>
</dbReference>
<dbReference type="SMART" id="SM00490">
    <property type="entry name" value="HELICc"/>
    <property type="match status" value="1"/>
</dbReference>
<evidence type="ECO:0000313" key="12">
    <source>
        <dbReference type="Proteomes" id="UP001438707"/>
    </source>
</evidence>
<dbReference type="Pfam" id="PF00271">
    <property type="entry name" value="Helicase_C"/>
    <property type="match status" value="1"/>
</dbReference>
<dbReference type="CDD" id="cd18791">
    <property type="entry name" value="SF2_C_RHA"/>
    <property type="match status" value="1"/>
</dbReference>
<dbReference type="PROSITE" id="PS51192">
    <property type="entry name" value="HELICASE_ATP_BIND_1"/>
    <property type="match status" value="1"/>
</dbReference>
<keyword evidence="4" id="KW-0378">Hydrolase</keyword>
<evidence type="ECO:0000256" key="3">
    <source>
        <dbReference type="ARBA" id="ARBA00022741"/>
    </source>
</evidence>
<reference evidence="11 12" key="1">
    <citation type="journal article" date="2024" name="Nat. Commun.">
        <title>Phylogenomics reveals the evolutionary origins of lichenization in chlorophyte algae.</title>
        <authorList>
            <person name="Puginier C."/>
            <person name="Libourel C."/>
            <person name="Otte J."/>
            <person name="Skaloud P."/>
            <person name="Haon M."/>
            <person name="Grisel S."/>
            <person name="Petersen M."/>
            <person name="Berrin J.G."/>
            <person name="Delaux P.M."/>
            <person name="Dal Grande F."/>
            <person name="Keller J."/>
        </authorList>
    </citation>
    <scope>NUCLEOTIDE SEQUENCE [LARGE SCALE GENOMIC DNA]</scope>
    <source>
        <strain evidence="11 12">SAG 2145</strain>
    </source>
</reference>
<feature type="region of interest" description="Disordered" evidence="8">
    <location>
        <begin position="220"/>
        <end position="253"/>
    </location>
</feature>
<dbReference type="EMBL" id="JALJOS010000015">
    <property type="protein sequence ID" value="KAK9830830.1"/>
    <property type="molecule type" value="Genomic_DNA"/>
</dbReference>
<protein>
    <recommendedName>
        <fullName evidence="2">RNA helicase</fullName>
        <ecNumber evidence="2">3.6.4.13</ecNumber>
    </recommendedName>
</protein>
<evidence type="ECO:0000256" key="1">
    <source>
        <dbReference type="ARBA" id="ARBA00008792"/>
    </source>
</evidence>
<feature type="domain" description="Helicase C-terminal" evidence="10">
    <location>
        <begin position="282"/>
        <end position="461"/>
    </location>
</feature>
<evidence type="ECO:0000256" key="6">
    <source>
        <dbReference type="ARBA" id="ARBA00022840"/>
    </source>
</evidence>
<dbReference type="Proteomes" id="UP001438707">
    <property type="component" value="Unassembled WGS sequence"/>
</dbReference>
<sequence>MGTFLRPGQRKAAAFGVSFDTDRDTSGASAIIDTEKQSNLLHQRKRLPVTRYQREILYLLEKHGCTVLVGETGCGKTTQVPQMLLEAGWAAGGRSIACTQPRRVAAITVAARVADEQGCTLGREVGYKIRFEDVSTSGVTKLKYCTDGSLLREMMDDPLLTAYSVVMVDEAHERSLSTDLLLGLLRKVLVQRPDLRILISSASLEAEKVAGFYDARTVKTSRKRPHQEAAGNDDPATALTSSDPGNGKPADLSPAILSVEGRLHPVQVHYLDEPCSDYVVTAIESAVNLHRESVPGDILIFLTGQEECERAVTLLEEEAGRLRRIGGKNALRIMPLPLFAGLPAAQQALALEAAPRNYRKVVAATNVAETSLTLEGVTFVIDACHVKQKTYNPRTGLEALLVAPISQASAQQRAGRAGRVRPGHCLRLCTQEAFSQLQQATVPEMQRSELAGTVLQLKALGIDNMMRFHWLAPPPAEAMVRALELLHSLGALDDDARLSKPVGCQMAELPLEPRLAATLLAAVRFGCGQEIATICALLSVHSVWASGGGQRKAMEEAQSKFATAEGDLVTYLNVWKAWEDSGRNRKWAERNLVSQRVLLRAADIRNQLLYHLRRLGMEPISCENEVSAVCKAITAGLFSNATRLEGTVYESVDADYSGTNSYSLVRGTGGQAVRLRIHKSSVLWRVRPSMLVFHTVQQGPSSWHEMQDVTAIQPEWLPEIAPHMFQSVARPRPQPGGM</sequence>
<evidence type="ECO:0000313" key="11">
    <source>
        <dbReference type="EMBL" id="KAK9830830.1"/>
    </source>
</evidence>
<dbReference type="InterPro" id="IPR048333">
    <property type="entry name" value="HA2_WH"/>
</dbReference>
<dbReference type="PANTHER" id="PTHR18934">
    <property type="entry name" value="ATP-DEPENDENT RNA HELICASE"/>
    <property type="match status" value="1"/>
</dbReference>
<evidence type="ECO:0000256" key="7">
    <source>
        <dbReference type="ARBA" id="ARBA00047984"/>
    </source>
</evidence>
<dbReference type="FunFam" id="3.40.50.300:FF:000578">
    <property type="entry name" value="probable ATP-dependent RNA helicase DHX35"/>
    <property type="match status" value="1"/>
</dbReference>
<dbReference type="Pfam" id="PF21010">
    <property type="entry name" value="HA2_C"/>
    <property type="match status" value="1"/>
</dbReference>
<dbReference type="Pfam" id="PF04408">
    <property type="entry name" value="WHD_HA2"/>
    <property type="match status" value="1"/>
</dbReference>
<keyword evidence="5" id="KW-0347">Helicase</keyword>
<dbReference type="InterPro" id="IPR001650">
    <property type="entry name" value="Helicase_C-like"/>
</dbReference>
<keyword evidence="3" id="KW-0547">Nucleotide-binding</keyword>
<dbReference type="GO" id="GO:0003724">
    <property type="term" value="F:RNA helicase activity"/>
    <property type="evidence" value="ECO:0007669"/>
    <property type="project" value="UniProtKB-EC"/>
</dbReference>
<gene>
    <name evidence="11" type="ORF">WJX74_009182</name>
</gene>
<dbReference type="PROSITE" id="PS51194">
    <property type="entry name" value="HELICASE_CTER"/>
    <property type="match status" value="1"/>
</dbReference>
<dbReference type="Pfam" id="PF07717">
    <property type="entry name" value="OB_NTP_bind"/>
    <property type="match status" value="1"/>
</dbReference>
<comment type="caution">
    <text evidence="11">The sequence shown here is derived from an EMBL/GenBank/DDBJ whole genome shotgun (WGS) entry which is preliminary data.</text>
</comment>
<dbReference type="PANTHER" id="PTHR18934:SF136">
    <property type="entry name" value="ATP-DEPENDENT RNA HELICASE DHX35-RELATED"/>
    <property type="match status" value="1"/>
</dbReference>
<keyword evidence="6" id="KW-0067">ATP-binding</keyword>
<dbReference type="InterPro" id="IPR027417">
    <property type="entry name" value="P-loop_NTPase"/>
</dbReference>
<dbReference type="InterPro" id="IPR007502">
    <property type="entry name" value="Helicase-assoc_dom"/>
</dbReference>
<feature type="domain" description="Helicase ATP-binding" evidence="9">
    <location>
        <begin position="57"/>
        <end position="222"/>
    </location>
</feature>
<dbReference type="GO" id="GO:0003723">
    <property type="term" value="F:RNA binding"/>
    <property type="evidence" value="ECO:0007669"/>
    <property type="project" value="TreeGrafter"/>
</dbReference>
<dbReference type="SUPFAM" id="SSF52540">
    <property type="entry name" value="P-loop containing nucleoside triphosphate hydrolases"/>
    <property type="match status" value="1"/>
</dbReference>
<comment type="similarity">
    <text evidence="1">Belongs to the DEAD box helicase family. DEAH subfamily.</text>
</comment>
<dbReference type="InterPro" id="IPR014001">
    <property type="entry name" value="Helicase_ATP-bd"/>
</dbReference>
<accession>A0AAW1RBB8</accession>
<dbReference type="SMART" id="SM00847">
    <property type="entry name" value="HA2"/>
    <property type="match status" value="1"/>
</dbReference>
<evidence type="ECO:0000259" key="9">
    <source>
        <dbReference type="PROSITE" id="PS51192"/>
    </source>
</evidence>
<keyword evidence="12" id="KW-1185">Reference proteome</keyword>
<dbReference type="InterPro" id="IPR011709">
    <property type="entry name" value="DEAD-box_helicase_OB_fold"/>
</dbReference>
<organism evidence="11 12">
    <name type="scientific">Apatococcus lobatus</name>
    <dbReference type="NCBI Taxonomy" id="904363"/>
    <lineage>
        <taxon>Eukaryota</taxon>
        <taxon>Viridiplantae</taxon>
        <taxon>Chlorophyta</taxon>
        <taxon>core chlorophytes</taxon>
        <taxon>Trebouxiophyceae</taxon>
        <taxon>Chlorellales</taxon>
        <taxon>Chlorellaceae</taxon>
        <taxon>Apatococcus</taxon>
    </lineage>
</organism>
<dbReference type="Gene3D" id="1.20.120.1080">
    <property type="match status" value="1"/>
</dbReference>
<dbReference type="GO" id="GO:0005524">
    <property type="term" value="F:ATP binding"/>
    <property type="evidence" value="ECO:0007669"/>
    <property type="project" value="UniProtKB-KW"/>
</dbReference>
<proteinExistence type="inferred from homology"/>
<evidence type="ECO:0000256" key="2">
    <source>
        <dbReference type="ARBA" id="ARBA00012552"/>
    </source>
</evidence>
<evidence type="ECO:0000259" key="10">
    <source>
        <dbReference type="PROSITE" id="PS51194"/>
    </source>
</evidence>
<dbReference type="EC" id="3.6.4.13" evidence="2"/>
<comment type="catalytic activity">
    <reaction evidence="7">
        <text>ATP + H2O = ADP + phosphate + H(+)</text>
        <dbReference type="Rhea" id="RHEA:13065"/>
        <dbReference type="ChEBI" id="CHEBI:15377"/>
        <dbReference type="ChEBI" id="CHEBI:15378"/>
        <dbReference type="ChEBI" id="CHEBI:30616"/>
        <dbReference type="ChEBI" id="CHEBI:43474"/>
        <dbReference type="ChEBI" id="CHEBI:456216"/>
        <dbReference type="EC" id="3.6.4.13"/>
    </reaction>
</comment>
<dbReference type="GO" id="GO:0016787">
    <property type="term" value="F:hydrolase activity"/>
    <property type="evidence" value="ECO:0007669"/>
    <property type="project" value="UniProtKB-KW"/>
</dbReference>
<dbReference type="SMART" id="SM00487">
    <property type="entry name" value="DEXDc"/>
    <property type="match status" value="1"/>
</dbReference>
<dbReference type="InterPro" id="IPR002464">
    <property type="entry name" value="DNA/RNA_helicase_DEAH_CS"/>
</dbReference>
<evidence type="ECO:0000256" key="5">
    <source>
        <dbReference type="ARBA" id="ARBA00022806"/>
    </source>
</evidence>